<evidence type="ECO:0000259" key="2">
    <source>
        <dbReference type="PROSITE" id="PS51767"/>
    </source>
</evidence>
<dbReference type="STRING" id="42673.A0A2K0WVP8"/>
<sequence length="422" mass="45591">MCYTNPYKQSVGIGNLFSLSLPLPLRALIPPKEVTMVQLKPLAVAFCLPSIIAAVPANNAKVVDLPIWSEDDYYSVSFAVGTPPQNYRLQFDTGSSTTFLDNAACTPKDCPNISGFPRNMYNISQSSTGKFTGVNTTNTYDGGAIAGPVAQDCFHIEGLAPWSQTFVDSTLNLFGATAADGLFGLAFPYIAANGTQSMLQAMGKQGVLAEPKFGIYYGDVNSNKTMQGGILTMGGTRESDFVKEGLVEVPIVKTNYDGVEYEVWKADLASIKGSGSKEAIKTPNKLVTFDTGSGYIEVSNETVHALYESLGLGWNYTLILEDKQILYCNEFNSSWSVTFGFGKEGDRKVTLYGDELAMPGFPAAPGACWPPFTGAGGDYNIFGTPMLKALYSTWDWGSFNPAEFKPSVRFGKLKKHKPVGSQ</sequence>
<dbReference type="AlphaFoldDB" id="A0A2K0WVP8"/>
<evidence type="ECO:0000256" key="1">
    <source>
        <dbReference type="ARBA" id="ARBA00007447"/>
    </source>
</evidence>
<dbReference type="GO" id="GO:0000324">
    <property type="term" value="C:fungal-type vacuole"/>
    <property type="evidence" value="ECO:0007669"/>
    <property type="project" value="TreeGrafter"/>
</dbReference>
<accession>A0A2K0WVP8</accession>
<dbReference type="PRINTS" id="PR00792">
    <property type="entry name" value="PEPSIN"/>
</dbReference>
<dbReference type="PANTHER" id="PTHR47966:SF68">
    <property type="entry name" value="PEPTIDASE A1 DOMAIN-CONTAINING PROTEIN"/>
    <property type="match status" value="1"/>
</dbReference>
<protein>
    <recommendedName>
        <fullName evidence="2">Peptidase A1 domain-containing protein</fullName>
    </recommendedName>
</protein>
<comment type="similarity">
    <text evidence="1">Belongs to the peptidase A1 family.</text>
</comment>
<dbReference type="InterPro" id="IPR033121">
    <property type="entry name" value="PEPTIDASE_A1"/>
</dbReference>
<dbReference type="PROSITE" id="PS51767">
    <property type="entry name" value="PEPTIDASE_A1"/>
    <property type="match status" value="1"/>
</dbReference>
<organism evidence="3 4">
    <name type="scientific">Gibberella nygamai</name>
    <name type="common">Bean root rot disease fungus</name>
    <name type="synonym">Fusarium nygamai</name>
    <dbReference type="NCBI Taxonomy" id="42673"/>
    <lineage>
        <taxon>Eukaryota</taxon>
        <taxon>Fungi</taxon>
        <taxon>Dikarya</taxon>
        <taxon>Ascomycota</taxon>
        <taxon>Pezizomycotina</taxon>
        <taxon>Sordariomycetes</taxon>
        <taxon>Hypocreomycetidae</taxon>
        <taxon>Hypocreales</taxon>
        <taxon>Nectriaceae</taxon>
        <taxon>Fusarium</taxon>
        <taxon>Fusarium fujikuroi species complex</taxon>
    </lineage>
</organism>
<dbReference type="SUPFAM" id="SSF50630">
    <property type="entry name" value="Acid proteases"/>
    <property type="match status" value="1"/>
</dbReference>
<dbReference type="InterPro" id="IPR034164">
    <property type="entry name" value="Pepsin-like_dom"/>
</dbReference>
<keyword evidence="4" id="KW-1185">Reference proteome</keyword>
<dbReference type="Gene3D" id="2.40.70.10">
    <property type="entry name" value="Acid Proteases"/>
    <property type="match status" value="2"/>
</dbReference>
<dbReference type="InterPro" id="IPR001461">
    <property type="entry name" value="Aspartic_peptidase_A1"/>
</dbReference>
<gene>
    <name evidence="3" type="ORF">FNYG_00298</name>
</gene>
<dbReference type="CDD" id="cd05471">
    <property type="entry name" value="pepsin_like"/>
    <property type="match status" value="1"/>
</dbReference>
<dbReference type="Proteomes" id="UP000236664">
    <property type="component" value="Unassembled WGS sequence"/>
</dbReference>
<dbReference type="InterPro" id="IPR021109">
    <property type="entry name" value="Peptidase_aspartic_dom_sf"/>
</dbReference>
<reference evidence="3 4" key="1">
    <citation type="submission" date="2017-06" db="EMBL/GenBank/DDBJ databases">
        <title>Genome of Fusarium nygamai isolate CS10214.</title>
        <authorList>
            <person name="Gardiner D.M."/>
            <person name="Obanor F."/>
            <person name="Kazan K."/>
        </authorList>
    </citation>
    <scope>NUCLEOTIDE SEQUENCE [LARGE SCALE GENOMIC DNA]</scope>
    <source>
        <strain evidence="3 4">CS10214</strain>
    </source>
</reference>
<evidence type="ECO:0000313" key="3">
    <source>
        <dbReference type="EMBL" id="PNP86345.1"/>
    </source>
</evidence>
<dbReference type="EMBL" id="MTQA01000015">
    <property type="protein sequence ID" value="PNP86345.1"/>
    <property type="molecule type" value="Genomic_DNA"/>
</dbReference>
<name>A0A2K0WVP8_GIBNY</name>
<comment type="caution">
    <text evidence="3">The sequence shown here is derived from an EMBL/GenBank/DDBJ whole genome shotgun (WGS) entry which is preliminary data.</text>
</comment>
<dbReference type="GO" id="GO:0006508">
    <property type="term" value="P:proteolysis"/>
    <property type="evidence" value="ECO:0007669"/>
    <property type="project" value="InterPro"/>
</dbReference>
<proteinExistence type="inferred from homology"/>
<feature type="domain" description="Peptidase A1" evidence="2">
    <location>
        <begin position="74"/>
        <end position="405"/>
    </location>
</feature>
<dbReference type="GO" id="GO:0004190">
    <property type="term" value="F:aspartic-type endopeptidase activity"/>
    <property type="evidence" value="ECO:0007669"/>
    <property type="project" value="InterPro"/>
</dbReference>
<dbReference type="OrthoDB" id="771136at2759"/>
<dbReference type="PANTHER" id="PTHR47966">
    <property type="entry name" value="BETA-SITE APP-CLEAVING ENZYME, ISOFORM A-RELATED"/>
    <property type="match status" value="1"/>
</dbReference>
<dbReference type="Pfam" id="PF00026">
    <property type="entry name" value="Asp"/>
    <property type="match status" value="1"/>
</dbReference>
<evidence type="ECO:0000313" key="4">
    <source>
        <dbReference type="Proteomes" id="UP000236664"/>
    </source>
</evidence>